<keyword evidence="1" id="KW-0812">Transmembrane</keyword>
<keyword evidence="1" id="KW-1133">Transmembrane helix</keyword>
<dbReference type="AlphaFoldDB" id="A0A922SBS8"/>
<protein>
    <recommendedName>
        <fullName evidence="4">Envelope fusion protein</fullName>
    </recommendedName>
</protein>
<feature type="transmembrane region" description="Helical" evidence="1">
    <location>
        <begin position="455"/>
        <end position="475"/>
    </location>
</feature>
<accession>A0A922SBS8</accession>
<evidence type="ECO:0008006" key="4">
    <source>
        <dbReference type="Google" id="ProtNLM"/>
    </source>
</evidence>
<evidence type="ECO:0000313" key="2">
    <source>
        <dbReference type="EMBL" id="KAH9631730.1"/>
    </source>
</evidence>
<evidence type="ECO:0000313" key="3">
    <source>
        <dbReference type="Proteomes" id="UP000814243"/>
    </source>
</evidence>
<comment type="caution">
    <text evidence="2">The sequence shown here is derived from an EMBL/GenBank/DDBJ whole genome shotgun (WGS) entry which is preliminary data.</text>
</comment>
<proteinExistence type="predicted"/>
<evidence type="ECO:0000256" key="1">
    <source>
        <dbReference type="SAM" id="Phobius"/>
    </source>
</evidence>
<dbReference type="Proteomes" id="UP000814243">
    <property type="component" value="Unassembled WGS sequence"/>
</dbReference>
<sequence length="476" mass="55329">MQLQNDVLKKNDANIKLQCKMIERFMEETKTNLVSIETEIQIAMATSYFNSAALTASLLLRNLREIQTMLLNTLTNVYSGHMDVHLIPPVNLVKQLEDIAGKLPRTLSLPTENIKEDIKELYKLLYVKARITMNYFMFEVHIPLISDEEFTYYRAIAIPFKRDSNYKQMQLSSQYIAVNFEKNSYISLKDEDVKQCIKGQKHNFICTANMPVFNLHNKNAPCEAKLLGHRTSTSPCDVHSVSCEEDWIKLHESNSWLVVCCGRCELRTVCDNDVISQTITSTAIVTLDQGCVLRSKDLTITSHNQYNSNLNVNYDMHVLHLNSPINNIVNVTLHNTPHDLFHLKNNDFAEIDKKLRFQEEHEPKLPSTITDHDVHQYVICYLLLTIAVITFLLIMTRKYCMVLKTRVPRKKIKSQYMKISSFNQWDLNNKVSEKITNGHPQTVAMFNVKDIKTTLRLLLINSFYLFYIYFYFLLIF</sequence>
<gene>
    <name evidence="2" type="ORF">HF086_014731</name>
</gene>
<feature type="transmembrane region" description="Helical" evidence="1">
    <location>
        <begin position="374"/>
        <end position="396"/>
    </location>
</feature>
<dbReference type="EMBL" id="JACEFF010000750">
    <property type="protein sequence ID" value="KAH9631730.1"/>
    <property type="molecule type" value="Genomic_DNA"/>
</dbReference>
<reference evidence="2" key="1">
    <citation type="journal article" date="2021" name="G3 (Bethesda)">
        <title>Genome and transcriptome analysis of the beet armyworm Spodoptera exigua reveals targets for pest control. .</title>
        <authorList>
            <person name="Simon S."/>
            <person name="Breeschoten T."/>
            <person name="Jansen H.J."/>
            <person name="Dirks R.P."/>
            <person name="Schranz M.E."/>
            <person name="Ros V.I.D."/>
        </authorList>
    </citation>
    <scope>NUCLEOTIDE SEQUENCE</scope>
    <source>
        <strain evidence="2">TB_SE_WUR_2020</strain>
    </source>
</reference>
<organism evidence="2 3">
    <name type="scientific">Spodoptera exigua</name>
    <name type="common">Beet armyworm</name>
    <name type="synonym">Noctua fulgens</name>
    <dbReference type="NCBI Taxonomy" id="7107"/>
    <lineage>
        <taxon>Eukaryota</taxon>
        <taxon>Metazoa</taxon>
        <taxon>Ecdysozoa</taxon>
        <taxon>Arthropoda</taxon>
        <taxon>Hexapoda</taxon>
        <taxon>Insecta</taxon>
        <taxon>Pterygota</taxon>
        <taxon>Neoptera</taxon>
        <taxon>Endopterygota</taxon>
        <taxon>Lepidoptera</taxon>
        <taxon>Glossata</taxon>
        <taxon>Ditrysia</taxon>
        <taxon>Noctuoidea</taxon>
        <taxon>Noctuidae</taxon>
        <taxon>Amphipyrinae</taxon>
        <taxon>Spodoptera</taxon>
    </lineage>
</organism>
<name>A0A922SBS8_SPOEX</name>
<keyword evidence="1" id="KW-0472">Membrane</keyword>